<dbReference type="GO" id="GO:0009061">
    <property type="term" value="P:anaerobic respiration"/>
    <property type="evidence" value="ECO:0007669"/>
    <property type="project" value="TreeGrafter"/>
</dbReference>
<name>A0A1G9WYB3_9FIRM</name>
<evidence type="ECO:0000256" key="3">
    <source>
        <dbReference type="ARBA" id="ARBA00022692"/>
    </source>
</evidence>
<feature type="transmembrane region" description="Helical" evidence="6">
    <location>
        <begin position="20"/>
        <end position="41"/>
    </location>
</feature>
<dbReference type="PANTHER" id="PTHR30074">
    <property type="entry name" value="FORMATE DEHYDROGENASE, NITRATE-INDUCIBLE, CYTOCHROME B556 FDN SUBUNIT"/>
    <property type="match status" value="1"/>
</dbReference>
<evidence type="ECO:0000313" key="8">
    <source>
        <dbReference type="EMBL" id="SDM89457.1"/>
    </source>
</evidence>
<keyword evidence="4 6" id="KW-1133">Transmembrane helix</keyword>
<dbReference type="GO" id="GO:0009055">
    <property type="term" value="F:electron transfer activity"/>
    <property type="evidence" value="ECO:0007669"/>
    <property type="project" value="InterPro"/>
</dbReference>
<accession>A0A1G9WYB3</accession>
<keyword evidence="5 6" id="KW-0472">Membrane</keyword>
<dbReference type="GO" id="GO:0005886">
    <property type="term" value="C:plasma membrane"/>
    <property type="evidence" value="ECO:0007669"/>
    <property type="project" value="UniProtKB-SubCell"/>
</dbReference>
<dbReference type="OrthoDB" id="1808646at2"/>
<evidence type="ECO:0000256" key="2">
    <source>
        <dbReference type="ARBA" id="ARBA00022475"/>
    </source>
</evidence>
<proteinExistence type="predicted"/>
<dbReference type="Proteomes" id="UP000214880">
    <property type="component" value="Unassembled WGS sequence"/>
</dbReference>
<feature type="transmembrane region" description="Helical" evidence="6">
    <location>
        <begin position="53"/>
        <end position="75"/>
    </location>
</feature>
<dbReference type="InterPro" id="IPR011577">
    <property type="entry name" value="Cyt_b561_bac/Ni-Hgenase"/>
</dbReference>
<dbReference type="EMBL" id="FNHB01000008">
    <property type="protein sequence ID" value="SDM89457.1"/>
    <property type="molecule type" value="Genomic_DNA"/>
</dbReference>
<dbReference type="GO" id="GO:0015944">
    <property type="term" value="P:formate oxidation"/>
    <property type="evidence" value="ECO:0007669"/>
    <property type="project" value="TreeGrafter"/>
</dbReference>
<gene>
    <name evidence="8" type="ORF">SAMN04488502_108126</name>
</gene>
<dbReference type="RefSeq" id="WP_092074346.1">
    <property type="nucleotide sequence ID" value="NZ_FNHB01000008.1"/>
</dbReference>
<dbReference type="InterPro" id="IPR016174">
    <property type="entry name" value="Di-haem_cyt_TM"/>
</dbReference>
<feature type="transmembrane region" description="Helical" evidence="6">
    <location>
        <begin position="126"/>
        <end position="149"/>
    </location>
</feature>
<evidence type="ECO:0000256" key="5">
    <source>
        <dbReference type="ARBA" id="ARBA00023136"/>
    </source>
</evidence>
<evidence type="ECO:0000259" key="7">
    <source>
        <dbReference type="Pfam" id="PF01292"/>
    </source>
</evidence>
<reference evidence="8 9" key="1">
    <citation type="submission" date="2016-10" db="EMBL/GenBank/DDBJ databases">
        <authorList>
            <person name="de Groot N.N."/>
        </authorList>
    </citation>
    <scope>NUCLEOTIDE SEQUENCE [LARGE SCALE GENOMIC DNA]</scope>
    <source>
        <strain evidence="8 9">DSM 1736</strain>
    </source>
</reference>
<dbReference type="SUPFAM" id="SSF81342">
    <property type="entry name" value="Transmembrane di-heme cytochromes"/>
    <property type="match status" value="1"/>
</dbReference>
<comment type="subcellular location">
    <subcellularLocation>
        <location evidence="1">Cell membrane</location>
        <topology evidence="1">Multi-pass membrane protein</topology>
    </subcellularLocation>
</comment>
<dbReference type="GO" id="GO:0009326">
    <property type="term" value="C:formate dehydrogenase complex"/>
    <property type="evidence" value="ECO:0007669"/>
    <property type="project" value="TreeGrafter"/>
</dbReference>
<sequence>MNLDAVYEPRVLKHSWKSRLFHWALILGFLPAAVTGFILWLRTGSEHFLHVAMQVHIASAAVVTVAAVWYTLFAFDRVVAFLRLIFTWSDRDVGWLLTGGGYPQKMLLGKKIAVPPMDKLNSGQKIFGIGFLFGGLLLIVSGWLLYAFIPVLPKAFIYWTDLTHLAVGVIVGLMIVPHVFLGVYNWGECKAMLGDGTQPLAEVQEHCPLWAANKIEPAKDDLAKAPGAVSCEAK</sequence>
<evidence type="ECO:0000256" key="1">
    <source>
        <dbReference type="ARBA" id="ARBA00004651"/>
    </source>
</evidence>
<feature type="transmembrane region" description="Helical" evidence="6">
    <location>
        <begin position="164"/>
        <end position="184"/>
    </location>
</feature>
<keyword evidence="9" id="KW-1185">Reference proteome</keyword>
<evidence type="ECO:0000256" key="4">
    <source>
        <dbReference type="ARBA" id="ARBA00022989"/>
    </source>
</evidence>
<dbReference type="GO" id="GO:0036397">
    <property type="term" value="F:formate dehydrogenase (quinone) activity"/>
    <property type="evidence" value="ECO:0007669"/>
    <property type="project" value="TreeGrafter"/>
</dbReference>
<evidence type="ECO:0000313" key="9">
    <source>
        <dbReference type="Proteomes" id="UP000214880"/>
    </source>
</evidence>
<organism evidence="8 9">
    <name type="scientific">Dendrosporobacter quercicolus</name>
    <dbReference type="NCBI Taxonomy" id="146817"/>
    <lineage>
        <taxon>Bacteria</taxon>
        <taxon>Bacillati</taxon>
        <taxon>Bacillota</taxon>
        <taxon>Negativicutes</taxon>
        <taxon>Selenomonadales</taxon>
        <taxon>Sporomusaceae</taxon>
        <taxon>Dendrosporobacter</taxon>
    </lineage>
</organism>
<evidence type="ECO:0000256" key="6">
    <source>
        <dbReference type="SAM" id="Phobius"/>
    </source>
</evidence>
<dbReference type="Pfam" id="PF01292">
    <property type="entry name" value="Ni_hydr_CYTB"/>
    <property type="match status" value="1"/>
</dbReference>
<dbReference type="AlphaFoldDB" id="A0A1G9WYB3"/>
<dbReference type="InterPro" id="IPR051817">
    <property type="entry name" value="FDH_cytochrome_b556_subunit"/>
</dbReference>
<dbReference type="STRING" id="146817.SAMN04488502_108126"/>
<keyword evidence="3 6" id="KW-0812">Transmembrane</keyword>
<dbReference type="Gene3D" id="1.20.950.20">
    <property type="entry name" value="Transmembrane di-heme cytochromes, Chain C"/>
    <property type="match status" value="1"/>
</dbReference>
<keyword evidence="2" id="KW-1003">Cell membrane</keyword>
<feature type="domain" description="Cytochrome b561 bacterial/Ni-hydrogenase" evidence="7">
    <location>
        <begin position="14"/>
        <end position="192"/>
    </location>
</feature>
<dbReference type="GO" id="GO:0022904">
    <property type="term" value="P:respiratory electron transport chain"/>
    <property type="evidence" value="ECO:0007669"/>
    <property type="project" value="InterPro"/>
</dbReference>
<protein>
    <submittedName>
        <fullName evidence="8">Formate dehydrogenase subunit gamma</fullName>
    </submittedName>
</protein>
<dbReference type="PANTHER" id="PTHR30074:SF5">
    <property type="entry name" value="FORMATE DEHYDROGENASE, NITRATE-INDUCIBLE, CYTOCHROME B556(FDN) SUBUNIT"/>
    <property type="match status" value="1"/>
</dbReference>